<dbReference type="AlphaFoldDB" id="A0A5J5ARY9"/>
<dbReference type="Proteomes" id="UP000325577">
    <property type="component" value="Linkage Group LG18"/>
</dbReference>
<protein>
    <recommendedName>
        <fullName evidence="3">Sialate O-acetylesterase domain-containing protein</fullName>
    </recommendedName>
</protein>
<evidence type="ECO:0000313" key="5">
    <source>
        <dbReference type="Proteomes" id="UP000325577"/>
    </source>
</evidence>
<keyword evidence="5" id="KW-1185">Reference proteome</keyword>
<dbReference type="EMBL" id="CM018041">
    <property type="protein sequence ID" value="KAA8533773.1"/>
    <property type="molecule type" value="Genomic_DNA"/>
</dbReference>
<name>A0A5J5ARY9_9ASTE</name>
<dbReference type="Pfam" id="PF03629">
    <property type="entry name" value="SASA"/>
    <property type="match status" value="1"/>
</dbReference>
<reference evidence="4 5" key="1">
    <citation type="submission" date="2019-09" db="EMBL/GenBank/DDBJ databases">
        <title>A chromosome-level genome assembly of the Chinese tupelo Nyssa sinensis.</title>
        <authorList>
            <person name="Yang X."/>
            <person name="Kang M."/>
            <person name="Yang Y."/>
            <person name="Xiong H."/>
            <person name="Wang M."/>
            <person name="Zhang Z."/>
            <person name="Wang Z."/>
            <person name="Wu H."/>
            <person name="Ma T."/>
            <person name="Liu J."/>
            <person name="Xi Z."/>
        </authorList>
    </citation>
    <scope>NUCLEOTIDE SEQUENCE [LARGE SCALE GENOMIC DNA]</scope>
    <source>
        <strain evidence="4">J267</strain>
        <tissue evidence="4">Leaf</tissue>
    </source>
</reference>
<accession>A0A5J5ARY9</accession>
<dbReference type="InterPro" id="IPR005181">
    <property type="entry name" value="SASA"/>
</dbReference>
<dbReference type="PANTHER" id="PTHR31988:SF19">
    <property type="entry name" value="9-O-ACETYL-N-ACETYLNEURAMINIC ACID DEACETYLASE-RELATED"/>
    <property type="match status" value="1"/>
</dbReference>
<dbReference type="GO" id="GO:0016787">
    <property type="term" value="F:hydrolase activity"/>
    <property type="evidence" value="ECO:0007669"/>
    <property type="project" value="UniProtKB-KW"/>
</dbReference>
<evidence type="ECO:0000259" key="3">
    <source>
        <dbReference type="Pfam" id="PF03629"/>
    </source>
</evidence>
<evidence type="ECO:0000256" key="1">
    <source>
        <dbReference type="ARBA" id="ARBA00022801"/>
    </source>
</evidence>
<proteinExistence type="predicted"/>
<dbReference type="PANTHER" id="PTHR31988">
    <property type="entry name" value="ESTERASE, PUTATIVE (DUF303)-RELATED"/>
    <property type="match status" value="1"/>
</dbReference>
<gene>
    <name evidence="4" type="ORF">F0562_031290</name>
</gene>
<dbReference type="SUPFAM" id="SSF52266">
    <property type="entry name" value="SGNH hydrolase"/>
    <property type="match status" value="1"/>
</dbReference>
<evidence type="ECO:0000313" key="4">
    <source>
        <dbReference type="EMBL" id="KAA8533773.1"/>
    </source>
</evidence>
<dbReference type="Gene3D" id="3.40.50.1110">
    <property type="entry name" value="SGNH hydrolase"/>
    <property type="match status" value="1"/>
</dbReference>
<feature type="region of interest" description="Disordered" evidence="2">
    <location>
        <begin position="124"/>
        <end position="154"/>
    </location>
</feature>
<feature type="compositionally biased region" description="Basic residues" evidence="2">
    <location>
        <begin position="125"/>
        <end position="142"/>
    </location>
</feature>
<sequence length="169" mass="19034">MVVVGWEQPVTIGLNWGGVNKQKHWDGVVSPECRLDHSILRLNAHLHWKAAYEPLYADIDTKKACGVGLGMSFTNVVKEREGVVGLVPCAVGGTAIKEWARGSHLYEGIMKRGQGIRLKAETERRLRKRKSKNKSKQRRTQRNKAERKEKKKGAAAWAALKSNICFFVQ</sequence>
<organism evidence="4 5">
    <name type="scientific">Nyssa sinensis</name>
    <dbReference type="NCBI Taxonomy" id="561372"/>
    <lineage>
        <taxon>Eukaryota</taxon>
        <taxon>Viridiplantae</taxon>
        <taxon>Streptophyta</taxon>
        <taxon>Embryophyta</taxon>
        <taxon>Tracheophyta</taxon>
        <taxon>Spermatophyta</taxon>
        <taxon>Magnoliopsida</taxon>
        <taxon>eudicotyledons</taxon>
        <taxon>Gunneridae</taxon>
        <taxon>Pentapetalae</taxon>
        <taxon>asterids</taxon>
        <taxon>Cornales</taxon>
        <taxon>Nyssaceae</taxon>
        <taxon>Nyssa</taxon>
    </lineage>
</organism>
<dbReference type="InterPro" id="IPR052940">
    <property type="entry name" value="Carb_Esterase_6"/>
</dbReference>
<keyword evidence="1" id="KW-0378">Hydrolase</keyword>
<dbReference type="OrthoDB" id="42638at2759"/>
<evidence type="ECO:0000256" key="2">
    <source>
        <dbReference type="SAM" id="MobiDB-lite"/>
    </source>
</evidence>
<feature type="domain" description="Sialate O-acetylesterase" evidence="3">
    <location>
        <begin position="17"/>
        <end position="114"/>
    </location>
</feature>
<dbReference type="InterPro" id="IPR036514">
    <property type="entry name" value="SGNH_hydro_sf"/>
</dbReference>